<evidence type="ECO:0000256" key="9">
    <source>
        <dbReference type="ARBA" id="ARBA00039086"/>
    </source>
</evidence>
<dbReference type="Pfam" id="PF01187">
    <property type="entry name" value="MIF"/>
    <property type="match status" value="1"/>
</dbReference>
<evidence type="ECO:0000256" key="2">
    <source>
        <dbReference type="ARBA" id="ARBA00005851"/>
    </source>
</evidence>
<gene>
    <name evidence="14" type="ORF">PSALAMII_LOCUS7144</name>
</gene>
<dbReference type="PANTHER" id="PTHR11954:SF6">
    <property type="entry name" value="MACROPHAGE MIGRATION INHIBITORY FACTOR"/>
    <property type="match status" value="1"/>
</dbReference>
<evidence type="ECO:0000256" key="1">
    <source>
        <dbReference type="ARBA" id="ARBA00004613"/>
    </source>
</evidence>
<comment type="catalytic activity">
    <reaction evidence="6">
        <text>3-phenylpyruvate = enol-phenylpyruvate</text>
        <dbReference type="Rhea" id="RHEA:17097"/>
        <dbReference type="ChEBI" id="CHEBI:16815"/>
        <dbReference type="ChEBI" id="CHEBI:18005"/>
        <dbReference type="EC" id="5.3.2.1"/>
    </reaction>
</comment>
<comment type="subcellular location">
    <subcellularLocation>
        <location evidence="1">Secreted</location>
    </subcellularLocation>
</comment>
<evidence type="ECO:0000256" key="8">
    <source>
        <dbReference type="ARBA" id="ARBA00038932"/>
    </source>
</evidence>
<protein>
    <recommendedName>
        <fullName evidence="12">L-dopachrome isomerase</fullName>
        <ecNumber evidence="9">5.3.2.1</ecNumber>
        <ecNumber evidence="8">5.3.3.12</ecNumber>
    </recommendedName>
    <alternativeName>
        <fullName evidence="10">L-dopachrome tautomerase</fullName>
    </alternativeName>
    <alternativeName>
        <fullName evidence="11">Phenylpyruvate tautomerase</fullName>
    </alternativeName>
</protein>
<dbReference type="AlphaFoldDB" id="A0A9W4JC40"/>
<dbReference type="GO" id="GO:0050178">
    <property type="term" value="F:phenylpyruvate tautomerase activity"/>
    <property type="evidence" value="ECO:0007669"/>
    <property type="project" value="UniProtKB-EC"/>
</dbReference>
<evidence type="ECO:0000313" key="15">
    <source>
        <dbReference type="Proteomes" id="UP001152646"/>
    </source>
</evidence>
<dbReference type="GO" id="GO:0005576">
    <property type="term" value="C:extracellular region"/>
    <property type="evidence" value="ECO:0007669"/>
    <property type="project" value="UniProtKB-SubCell"/>
</dbReference>
<keyword evidence="5" id="KW-0413">Isomerase</keyword>
<dbReference type="EC" id="5.3.2.1" evidence="9"/>
<feature type="region of interest" description="Disordered" evidence="13">
    <location>
        <begin position="245"/>
        <end position="363"/>
    </location>
</feature>
<feature type="compositionally biased region" description="Polar residues" evidence="13">
    <location>
        <begin position="270"/>
        <end position="282"/>
    </location>
</feature>
<reference evidence="14" key="1">
    <citation type="submission" date="2021-07" db="EMBL/GenBank/DDBJ databases">
        <authorList>
            <person name="Branca A.L. A."/>
        </authorList>
    </citation>
    <scope>NUCLEOTIDE SEQUENCE</scope>
</reference>
<evidence type="ECO:0000256" key="11">
    <source>
        <dbReference type="ARBA" id="ARBA00041912"/>
    </source>
</evidence>
<dbReference type="EC" id="5.3.3.12" evidence="8"/>
<evidence type="ECO:0000256" key="13">
    <source>
        <dbReference type="SAM" id="MobiDB-lite"/>
    </source>
</evidence>
<dbReference type="EMBL" id="CAJVPA010000195">
    <property type="protein sequence ID" value="CAG8391764.1"/>
    <property type="molecule type" value="Genomic_DNA"/>
</dbReference>
<comment type="catalytic activity">
    <reaction evidence="7">
        <text>L-dopachrome = 5,6-dihydroxyindole-2-carboxylate</text>
        <dbReference type="Rhea" id="RHEA:13041"/>
        <dbReference type="ChEBI" id="CHEBI:16875"/>
        <dbReference type="ChEBI" id="CHEBI:57509"/>
        <dbReference type="EC" id="5.3.3.12"/>
    </reaction>
</comment>
<dbReference type="InterPro" id="IPR001398">
    <property type="entry name" value="Macrophage_inhib_fac"/>
</dbReference>
<comment type="caution">
    <text evidence="14">The sequence shown here is derived from an EMBL/GenBank/DDBJ whole genome shotgun (WGS) entry which is preliminary data.</text>
</comment>
<dbReference type="OrthoDB" id="255819at2759"/>
<evidence type="ECO:0000256" key="6">
    <source>
        <dbReference type="ARBA" id="ARBA00036735"/>
    </source>
</evidence>
<evidence type="ECO:0000256" key="3">
    <source>
        <dbReference type="ARBA" id="ARBA00022514"/>
    </source>
</evidence>
<proteinExistence type="inferred from homology"/>
<dbReference type="Gene3D" id="3.30.429.10">
    <property type="entry name" value="Macrophage Migration Inhibitory Factor"/>
    <property type="match status" value="1"/>
</dbReference>
<evidence type="ECO:0000256" key="10">
    <source>
        <dbReference type="ARBA" id="ARBA00041631"/>
    </source>
</evidence>
<dbReference type="GO" id="GO:0004167">
    <property type="term" value="F:dopachrome isomerase activity"/>
    <property type="evidence" value="ECO:0007669"/>
    <property type="project" value="UniProtKB-EC"/>
</dbReference>
<comment type="similarity">
    <text evidence="2">Belongs to the MIF family.</text>
</comment>
<evidence type="ECO:0000313" key="14">
    <source>
        <dbReference type="EMBL" id="CAG8391764.1"/>
    </source>
</evidence>
<evidence type="ECO:0000256" key="4">
    <source>
        <dbReference type="ARBA" id="ARBA00022525"/>
    </source>
</evidence>
<evidence type="ECO:0000256" key="7">
    <source>
        <dbReference type="ARBA" id="ARBA00036823"/>
    </source>
</evidence>
<dbReference type="PANTHER" id="PTHR11954">
    <property type="entry name" value="D-DOPACHROME DECARBOXYLASE"/>
    <property type="match status" value="1"/>
</dbReference>
<evidence type="ECO:0000256" key="12">
    <source>
        <dbReference type="ARBA" id="ARBA00042730"/>
    </source>
</evidence>
<organism evidence="14 15">
    <name type="scientific">Penicillium salamii</name>
    <dbReference type="NCBI Taxonomy" id="1612424"/>
    <lineage>
        <taxon>Eukaryota</taxon>
        <taxon>Fungi</taxon>
        <taxon>Dikarya</taxon>
        <taxon>Ascomycota</taxon>
        <taxon>Pezizomycotina</taxon>
        <taxon>Eurotiomycetes</taxon>
        <taxon>Eurotiomycetidae</taxon>
        <taxon>Eurotiales</taxon>
        <taxon>Aspergillaceae</taxon>
        <taxon>Penicillium</taxon>
    </lineage>
</organism>
<sequence>MDLKAKTSLPRLTTNFPLFEKPHNASMQNLVVPERPTRDLTFLEEEIHKENIAPIARPEIKPAFKTRKDMEDPLAAKMKVYYGDIFATRESHNSPKDRVTFESVVVAELKTNTQVKGDASRALSEFSHALAEIYQRPETSMLVVIDQNADLLFGITTGPAYLLKVAALASMIAPLTNLRNTSLVQSSIQDIFDIPPENGVIIFNPLSEDNLATNGVTAREVINRLERSDQSPSFFRSISRSMSRHLKSSGENSAPLTLSPAMGPDAANTAPRSPITSPSTDVSPFRLDSPGAIELADPVNSRSPAEESSGGNSPKRTLSKEEKADRPMRRRESLRSFVTRRLMEFGEVTPFGSPKSPVKGNKE</sequence>
<dbReference type="InterPro" id="IPR014347">
    <property type="entry name" value="Tautomerase/MIF_sf"/>
</dbReference>
<name>A0A9W4JC40_9EURO</name>
<dbReference type="Proteomes" id="UP001152646">
    <property type="component" value="Unassembled WGS sequence"/>
</dbReference>
<keyword evidence="4" id="KW-0964">Secreted</keyword>
<dbReference type="SUPFAM" id="SSF55331">
    <property type="entry name" value="Tautomerase/MIF"/>
    <property type="match status" value="1"/>
</dbReference>
<feature type="compositionally biased region" description="Basic and acidic residues" evidence="13">
    <location>
        <begin position="318"/>
        <end position="334"/>
    </location>
</feature>
<evidence type="ECO:0000256" key="5">
    <source>
        <dbReference type="ARBA" id="ARBA00023235"/>
    </source>
</evidence>
<keyword evidence="3" id="KW-0202">Cytokine</keyword>
<accession>A0A9W4JC40</accession>